<evidence type="ECO:0000313" key="3">
    <source>
        <dbReference type="Proteomes" id="UP001497516"/>
    </source>
</evidence>
<feature type="compositionally biased region" description="Polar residues" evidence="1">
    <location>
        <begin position="14"/>
        <end position="25"/>
    </location>
</feature>
<evidence type="ECO:0000313" key="2">
    <source>
        <dbReference type="EMBL" id="CAL1378018.1"/>
    </source>
</evidence>
<feature type="region of interest" description="Disordered" evidence="1">
    <location>
        <begin position="14"/>
        <end position="33"/>
    </location>
</feature>
<dbReference type="AlphaFoldDB" id="A0AAV2DWJ2"/>
<accession>A0AAV2DWJ2</accession>
<keyword evidence="3" id="KW-1185">Reference proteome</keyword>
<dbReference type="EMBL" id="OZ034816">
    <property type="protein sequence ID" value="CAL1378018.1"/>
    <property type="molecule type" value="Genomic_DNA"/>
</dbReference>
<name>A0AAV2DWJ2_9ROSI</name>
<reference evidence="2 3" key="1">
    <citation type="submission" date="2024-04" db="EMBL/GenBank/DDBJ databases">
        <authorList>
            <person name="Fracassetti M."/>
        </authorList>
    </citation>
    <scope>NUCLEOTIDE SEQUENCE [LARGE SCALE GENOMIC DNA]</scope>
</reference>
<protein>
    <submittedName>
        <fullName evidence="2">Uncharacterized protein</fullName>
    </submittedName>
</protein>
<proteinExistence type="predicted"/>
<evidence type="ECO:0000256" key="1">
    <source>
        <dbReference type="SAM" id="MobiDB-lite"/>
    </source>
</evidence>
<organism evidence="2 3">
    <name type="scientific">Linum trigynum</name>
    <dbReference type="NCBI Taxonomy" id="586398"/>
    <lineage>
        <taxon>Eukaryota</taxon>
        <taxon>Viridiplantae</taxon>
        <taxon>Streptophyta</taxon>
        <taxon>Embryophyta</taxon>
        <taxon>Tracheophyta</taxon>
        <taxon>Spermatophyta</taxon>
        <taxon>Magnoliopsida</taxon>
        <taxon>eudicotyledons</taxon>
        <taxon>Gunneridae</taxon>
        <taxon>Pentapetalae</taxon>
        <taxon>rosids</taxon>
        <taxon>fabids</taxon>
        <taxon>Malpighiales</taxon>
        <taxon>Linaceae</taxon>
        <taxon>Linum</taxon>
    </lineage>
</organism>
<sequence>MVVNDVTTIGNASLPSLSEGCSDTPSEGEFNRRPECDTLVDDRISTIDGCWIRNPSNRRKVVRGISPLDMVSETNGIFKINYQFPLSWQ</sequence>
<dbReference type="Proteomes" id="UP001497516">
    <property type="component" value="Chromosome 3"/>
</dbReference>
<gene>
    <name evidence="2" type="ORF">LTRI10_LOCUS19626</name>
</gene>